<comment type="caution">
    <text evidence="1">The sequence shown here is derived from an EMBL/GenBank/DDBJ whole genome shotgun (WGS) entry which is preliminary data.</text>
</comment>
<organism evidence="1 2">
    <name type="scientific">Nocardia puris</name>
    <dbReference type="NCBI Taxonomy" id="208602"/>
    <lineage>
        <taxon>Bacteria</taxon>
        <taxon>Bacillati</taxon>
        <taxon>Actinomycetota</taxon>
        <taxon>Actinomycetes</taxon>
        <taxon>Mycobacteriales</taxon>
        <taxon>Nocardiaceae</taxon>
        <taxon>Nocardia</taxon>
    </lineage>
</organism>
<dbReference type="OrthoDB" id="4570649at2"/>
<dbReference type="STRING" id="1210090.GCA_001613185_03184"/>
<gene>
    <name evidence="1" type="ORF">DFR74_11512</name>
</gene>
<reference evidence="1 2" key="1">
    <citation type="submission" date="2018-06" db="EMBL/GenBank/DDBJ databases">
        <title>Genomic Encyclopedia of Type Strains, Phase IV (KMG-IV): sequencing the most valuable type-strain genomes for metagenomic binning, comparative biology and taxonomic classification.</title>
        <authorList>
            <person name="Goeker M."/>
        </authorList>
    </citation>
    <scope>NUCLEOTIDE SEQUENCE [LARGE SCALE GENOMIC DNA]</scope>
    <source>
        <strain evidence="1 2">DSM 44599</strain>
    </source>
</reference>
<evidence type="ECO:0000313" key="1">
    <source>
        <dbReference type="EMBL" id="RBO85164.1"/>
    </source>
</evidence>
<evidence type="ECO:0000313" key="2">
    <source>
        <dbReference type="Proteomes" id="UP000252586"/>
    </source>
</evidence>
<dbReference type="Proteomes" id="UP000252586">
    <property type="component" value="Unassembled WGS sequence"/>
</dbReference>
<name>A0A366D6S6_9NOCA</name>
<sequence>MATTLICLDDVLMAQVEAAADGDLSGWIARACRSRLLSEQCRAVAEWEREHPVEAAAARAQHTRELLEVEAEQYARFLAEQIWRDRGGHGDEQGAGDRADAEVRARTLLAQVIGKQPE</sequence>
<protein>
    <submittedName>
        <fullName evidence="1">Uncharacterized protein</fullName>
    </submittedName>
</protein>
<keyword evidence="2" id="KW-1185">Reference proteome</keyword>
<dbReference type="RefSeq" id="WP_147265958.1">
    <property type="nucleotide sequence ID" value="NZ_CP107943.1"/>
</dbReference>
<proteinExistence type="predicted"/>
<accession>A0A366D6S6</accession>
<dbReference type="AlphaFoldDB" id="A0A366D6S6"/>
<dbReference type="EMBL" id="QNRE01000015">
    <property type="protein sequence ID" value="RBO85164.1"/>
    <property type="molecule type" value="Genomic_DNA"/>
</dbReference>